<dbReference type="InterPro" id="IPR000873">
    <property type="entry name" value="AMP-dep_synth/lig_dom"/>
</dbReference>
<dbReference type="Proteomes" id="UP001150907">
    <property type="component" value="Unassembled WGS sequence"/>
</dbReference>
<evidence type="ECO:0000313" key="3">
    <source>
        <dbReference type="EMBL" id="KAJ2002230.1"/>
    </source>
</evidence>
<dbReference type="GO" id="GO:0016405">
    <property type="term" value="F:CoA-ligase activity"/>
    <property type="evidence" value="ECO:0007669"/>
    <property type="project" value="TreeGrafter"/>
</dbReference>
<keyword evidence="4" id="KW-1185">Reference proteome</keyword>
<dbReference type="InterPro" id="IPR025110">
    <property type="entry name" value="AMP-bd_C"/>
</dbReference>
<gene>
    <name evidence="3" type="primary">4CL</name>
    <name evidence="3" type="ORF">H4R26_003711</name>
</gene>
<dbReference type="InterPro" id="IPR045851">
    <property type="entry name" value="AMP-bd_C_sf"/>
</dbReference>
<reference evidence="3" key="1">
    <citation type="submission" date="2022-07" db="EMBL/GenBank/DDBJ databases">
        <title>Phylogenomic reconstructions and comparative analyses of Kickxellomycotina fungi.</title>
        <authorList>
            <person name="Reynolds N.K."/>
            <person name="Stajich J.E."/>
            <person name="Barry K."/>
            <person name="Grigoriev I.V."/>
            <person name="Crous P."/>
            <person name="Smith M.E."/>
        </authorList>
    </citation>
    <scope>NUCLEOTIDE SEQUENCE</scope>
    <source>
        <strain evidence="3">IMI 214461</strain>
    </source>
</reference>
<sequence length="559" mass="59989">MTVTSPFPDREIPTVDLTTFVFEQAQARVDAAAALQMDEPVLMVDGVTGHGLSFSDIRKQSLAVARGLSDRGFTSKCEDYQTAVVFAPVSIYFSVIHFGTLMAGGVYAAFDPDLSHATLAKRLMEVNAAAVFTSAELLPTLLAACESAKLTLEPSNIILISGNCSGYETLSSLCKKSSQDSSFEPYVIRYLDEQERKVANIVYTSGTTGDGKGVMLTHRNLIAAHKILGGNFFNSYTNARELAAERQKRRYMLSALPLWFHYGHCVLCYQPLISGDCIVQLPSFNLPEYMDTLERYHVERIFSTPRLLHSLLTGTAKSDERTAAIGGSPARSYDIGSVKAIVCGGATLPDCHRRRASAYFGGATITIGYGQSETCGVIAGCVLKKPAPGAVGVLYPGLTAKVVDEHGQETTAFGDLCIAGPTVMKGYAGRSEPPVDKDGFLHTGDYARVDAGGSVFLSGRMTDIIPTTHGPVSPTGIEDILFEHPSVEDCAVVGQMLNGLEQPVAFVVLAADARSVPGCMDGIEVWLREKAGLEVVCREISGIPKSPAGKVLRNMFKQA</sequence>
<dbReference type="PANTHER" id="PTHR24096">
    <property type="entry name" value="LONG-CHAIN-FATTY-ACID--COA LIGASE"/>
    <property type="match status" value="1"/>
</dbReference>
<evidence type="ECO:0000313" key="4">
    <source>
        <dbReference type="Proteomes" id="UP001150907"/>
    </source>
</evidence>
<dbReference type="PANTHER" id="PTHR24096:SF422">
    <property type="entry name" value="BCDNA.GH02901"/>
    <property type="match status" value="1"/>
</dbReference>
<proteinExistence type="predicted"/>
<evidence type="ECO:0000259" key="1">
    <source>
        <dbReference type="Pfam" id="PF00501"/>
    </source>
</evidence>
<dbReference type="EMBL" id="JANBQF010000322">
    <property type="protein sequence ID" value="KAJ2002230.1"/>
    <property type="molecule type" value="Genomic_DNA"/>
</dbReference>
<accession>A0A9W8BC80</accession>
<dbReference type="Gene3D" id="3.40.50.12780">
    <property type="entry name" value="N-terminal domain of ligase-like"/>
    <property type="match status" value="1"/>
</dbReference>
<keyword evidence="3" id="KW-0436">Ligase</keyword>
<comment type="caution">
    <text evidence="3">The sequence shown here is derived from an EMBL/GenBank/DDBJ whole genome shotgun (WGS) entry which is preliminary data.</text>
</comment>
<dbReference type="Gene3D" id="3.30.300.30">
    <property type="match status" value="1"/>
</dbReference>
<dbReference type="InterPro" id="IPR042099">
    <property type="entry name" value="ANL_N_sf"/>
</dbReference>
<dbReference type="Pfam" id="PF00501">
    <property type="entry name" value="AMP-binding"/>
    <property type="match status" value="1"/>
</dbReference>
<evidence type="ECO:0000259" key="2">
    <source>
        <dbReference type="Pfam" id="PF13193"/>
    </source>
</evidence>
<dbReference type="AlphaFoldDB" id="A0A9W8BC80"/>
<feature type="domain" description="AMP-binding enzyme C-terminal" evidence="2">
    <location>
        <begin position="477"/>
        <end position="536"/>
    </location>
</feature>
<name>A0A9W8BC80_9FUNG</name>
<feature type="domain" description="AMP-dependent synthetase/ligase" evidence="1">
    <location>
        <begin position="31"/>
        <end position="427"/>
    </location>
</feature>
<protein>
    <submittedName>
        <fullName evidence="3">4-coumarate--CoA ligase</fullName>
    </submittedName>
</protein>
<organism evidence="3 4">
    <name type="scientific">Coemansia thaxteri</name>
    <dbReference type="NCBI Taxonomy" id="2663907"/>
    <lineage>
        <taxon>Eukaryota</taxon>
        <taxon>Fungi</taxon>
        <taxon>Fungi incertae sedis</taxon>
        <taxon>Zoopagomycota</taxon>
        <taxon>Kickxellomycotina</taxon>
        <taxon>Kickxellomycetes</taxon>
        <taxon>Kickxellales</taxon>
        <taxon>Kickxellaceae</taxon>
        <taxon>Coemansia</taxon>
    </lineage>
</organism>
<dbReference type="Pfam" id="PF13193">
    <property type="entry name" value="AMP-binding_C"/>
    <property type="match status" value="1"/>
</dbReference>
<dbReference type="SUPFAM" id="SSF56801">
    <property type="entry name" value="Acetyl-CoA synthetase-like"/>
    <property type="match status" value="1"/>
</dbReference>
<dbReference type="OrthoDB" id="6509636at2759"/>